<feature type="transmembrane region" description="Helical" evidence="1">
    <location>
        <begin position="72"/>
        <end position="91"/>
    </location>
</feature>
<feature type="domain" description="Flavinylation-associated cytochrome" evidence="2">
    <location>
        <begin position="10"/>
        <end position="60"/>
    </location>
</feature>
<evidence type="ECO:0000259" key="2">
    <source>
        <dbReference type="Pfam" id="PF14358"/>
    </source>
</evidence>
<comment type="caution">
    <text evidence="3">The sequence shown here is derived from an EMBL/GenBank/DDBJ whole genome shotgun (WGS) entry which is preliminary data.</text>
</comment>
<keyword evidence="1" id="KW-0472">Membrane</keyword>
<dbReference type="OrthoDB" id="328341at2"/>
<dbReference type="RefSeq" id="WP_128995241.1">
    <property type="nucleotide sequence ID" value="NZ_PDKN01000002.1"/>
</dbReference>
<feature type="transmembrane region" description="Helical" evidence="1">
    <location>
        <begin position="12"/>
        <end position="33"/>
    </location>
</feature>
<sequence>MNKRQFREWATSLTTVGFFVMGLTGIMLYFHIFNANVKLLHELLGLAFIIIVLGHVMVNWNAMKSYFNKRTFYTSVALMFIVTSGFIVQSLNQPPSGKAIILTSIMKAPLQDVFKVLKVDESEAKKVLEAKGFVVESNEHSLEEFAQKNNTSGFNIISLLKQ</sequence>
<evidence type="ECO:0000313" key="3">
    <source>
        <dbReference type="EMBL" id="RXJ59994.1"/>
    </source>
</evidence>
<feature type="transmembrane region" description="Helical" evidence="1">
    <location>
        <begin position="39"/>
        <end position="60"/>
    </location>
</feature>
<keyword evidence="1" id="KW-1133">Transmembrane helix</keyword>
<evidence type="ECO:0000256" key="1">
    <source>
        <dbReference type="SAM" id="Phobius"/>
    </source>
</evidence>
<gene>
    <name evidence="3" type="ORF">CRV04_02975</name>
</gene>
<name>A0A4Q0XU18_9BACT</name>
<dbReference type="Pfam" id="PF14358">
    <property type="entry name" value="DUF4405"/>
    <property type="match status" value="1"/>
</dbReference>
<keyword evidence="4" id="KW-1185">Reference proteome</keyword>
<keyword evidence="1" id="KW-0812">Transmembrane</keyword>
<dbReference type="AlphaFoldDB" id="A0A4Q0XU18"/>
<proteinExistence type="predicted"/>
<dbReference type="EMBL" id="PDKN01000002">
    <property type="protein sequence ID" value="RXJ59994.1"/>
    <property type="molecule type" value="Genomic_DNA"/>
</dbReference>
<accession>A0A4Q0XU18</accession>
<protein>
    <recommendedName>
        <fullName evidence="2">Flavinylation-associated cytochrome domain-containing protein</fullName>
    </recommendedName>
</protein>
<reference evidence="3 4" key="1">
    <citation type="submission" date="2017-10" db="EMBL/GenBank/DDBJ databases">
        <title>Genomics of the genus Arcobacter.</title>
        <authorList>
            <person name="Perez-Cataluna A."/>
            <person name="Figueras M.J."/>
        </authorList>
    </citation>
    <scope>NUCLEOTIDE SEQUENCE [LARGE SCALE GENOMIC DNA]</scope>
    <source>
        <strain evidence="3 4">CECT 8987</strain>
    </source>
</reference>
<evidence type="ECO:0000313" key="4">
    <source>
        <dbReference type="Proteomes" id="UP000290657"/>
    </source>
</evidence>
<dbReference type="InterPro" id="IPR025517">
    <property type="entry name" value="DUF4405"/>
</dbReference>
<organism evidence="3 4">
    <name type="scientific">Candidatus Marinarcus aquaticus</name>
    <dbReference type="NCBI Taxonomy" id="2044504"/>
    <lineage>
        <taxon>Bacteria</taxon>
        <taxon>Pseudomonadati</taxon>
        <taxon>Campylobacterota</taxon>
        <taxon>Epsilonproteobacteria</taxon>
        <taxon>Campylobacterales</taxon>
        <taxon>Arcobacteraceae</taxon>
        <taxon>Candidatus Marinarcus</taxon>
    </lineage>
</organism>
<dbReference type="Proteomes" id="UP000290657">
    <property type="component" value="Unassembled WGS sequence"/>
</dbReference>